<dbReference type="Proteomes" id="UP001188597">
    <property type="component" value="Unassembled WGS sequence"/>
</dbReference>
<dbReference type="PRINTS" id="PR00929">
    <property type="entry name" value="ATHOOK"/>
</dbReference>
<dbReference type="InterPro" id="IPR017956">
    <property type="entry name" value="AT_hook_DNA-bd_motif"/>
</dbReference>
<comment type="caution">
    <text evidence="2">The sequence shown here is derived from an EMBL/GenBank/DDBJ whole genome shotgun (WGS) entry which is preliminary data.</text>
</comment>
<gene>
    <name evidence="2" type="ORF">RJ639_000406</name>
</gene>
<evidence type="ECO:0000313" key="3">
    <source>
        <dbReference type="Proteomes" id="UP001188597"/>
    </source>
</evidence>
<feature type="compositionally biased region" description="Low complexity" evidence="1">
    <location>
        <begin position="41"/>
        <end position="52"/>
    </location>
</feature>
<evidence type="ECO:0000256" key="1">
    <source>
        <dbReference type="SAM" id="MobiDB-lite"/>
    </source>
</evidence>
<dbReference type="EMBL" id="JAVXUP010000034">
    <property type="protein sequence ID" value="KAK3041429.1"/>
    <property type="molecule type" value="Genomic_DNA"/>
</dbReference>
<dbReference type="GO" id="GO:0003677">
    <property type="term" value="F:DNA binding"/>
    <property type="evidence" value="ECO:0007669"/>
    <property type="project" value="InterPro"/>
</dbReference>
<keyword evidence="3" id="KW-1185">Reference proteome</keyword>
<name>A0AA89BF50_9ASTE</name>
<sequence>MKEDGELAMVKNNYLRPDPSTLPKRGRGRLPKAKDPLSPEAVAPAAPVGPTRGRPRKDPNAPPAAKKAKLAAVEPSKTGRPRGRPHHFVPIVASPYV</sequence>
<reference evidence="2" key="1">
    <citation type="submission" date="2022-12" db="EMBL/GenBank/DDBJ databases">
        <title>Draft genome assemblies for two species of Escallonia (Escalloniales).</title>
        <authorList>
            <person name="Chanderbali A."/>
            <person name="Dervinis C."/>
            <person name="Anghel I."/>
            <person name="Soltis D."/>
            <person name="Soltis P."/>
            <person name="Zapata F."/>
        </authorList>
    </citation>
    <scope>NUCLEOTIDE SEQUENCE</scope>
    <source>
        <strain evidence="2">UCBG64.0493</strain>
        <tissue evidence="2">Leaf</tissue>
    </source>
</reference>
<accession>A0AA89BF50</accession>
<feature type="region of interest" description="Disordered" evidence="1">
    <location>
        <begin position="1"/>
        <end position="97"/>
    </location>
</feature>
<protein>
    <submittedName>
        <fullName evidence="2">Uncharacterized protein</fullName>
    </submittedName>
</protein>
<evidence type="ECO:0000313" key="2">
    <source>
        <dbReference type="EMBL" id="KAK3041429.1"/>
    </source>
</evidence>
<dbReference type="AlphaFoldDB" id="A0AA89BF50"/>
<organism evidence="2 3">
    <name type="scientific">Escallonia herrerae</name>
    <dbReference type="NCBI Taxonomy" id="1293975"/>
    <lineage>
        <taxon>Eukaryota</taxon>
        <taxon>Viridiplantae</taxon>
        <taxon>Streptophyta</taxon>
        <taxon>Embryophyta</taxon>
        <taxon>Tracheophyta</taxon>
        <taxon>Spermatophyta</taxon>
        <taxon>Magnoliopsida</taxon>
        <taxon>eudicotyledons</taxon>
        <taxon>Gunneridae</taxon>
        <taxon>Pentapetalae</taxon>
        <taxon>asterids</taxon>
        <taxon>campanulids</taxon>
        <taxon>Escalloniales</taxon>
        <taxon>Escalloniaceae</taxon>
        <taxon>Escallonia</taxon>
    </lineage>
</organism>
<proteinExistence type="predicted"/>